<evidence type="ECO:0000313" key="3">
    <source>
        <dbReference type="Proteomes" id="UP001501000"/>
    </source>
</evidence>
<comment type="caution">
    <text evidence="2">The sequence shown here is derived from an EMBL/GenBank/DDBJ whole genome shotgun (WGS) entry which is preliminary data.</text>
</comment>
<evidence type="ECO:0000256" key="1">
    <source>
        <dbReference type="SAM" id="MobiDB-lite"/>
    </source>
</evidence>
<dbReference type="Proteomes" id="UP001501000">
    <property type="component" value="Unassembled WGS sequence"/>
</dbReference>
<accession>A0ABP7MAV6</accession>
<keyword evidence="3" id="KW-1185">Reference proteome</keyword>
<feature type="compositionally biased region" description="Low complexity" evidence="1">
    <location>
        <begin position="46"/>
        <end position="79"/>
    </location>
</feature>
<sequence>MVPACRAVQVPVVRQPYVVGEPARPQEAGAETVSRGPPLSAHRPTAAYAPSAPYSVRAGAQSVAGSPAGAAGGRPQAGATSARSGNATAPAKTCRTVVGRFGTVSPRGGSDRPGAGSLCEDDGTPRSFIANPHRMSPEGSKQTFTDPVCR</sequence>
<proteinExistence type="predicted"/>
<evidence type="ECO:0000313" key="2">
    <source>
        <dbReference type="EMBL" id="GAA3918821.1"/>
    </source>
</evidence>
<reference evidence="3" key="1">
    <citation type="journal article" date="2019" name="Int. J. Syst. Evol. Microbiol.">
        <title>The Global Catalogue of Microorganisms (GCM) 10K type strain sequencing project: providing services to taxonomists for standard genome sequencing and annotation.</title>
        <authorList>
            <consortium name="The Broad Institute Genomics Platform"/>
            <consortium name="The Broad Institute Genome Sequencing Center for Infectious Disease"/>
            <person name="Wu L."/>
            <person name="Ma J."/>
        </authorList>
    </citation>
    <scope>NUCLEOTIDE SEQUENCE [LARGE SCALE GENOMIC DNA]</scope>
    <source>
        <strain evidence="3">JCM 16956</strain>
    </source>
</reference>
<feature type="compositionally biased region" description="Polar residues" evidence="1">
    <location>
        <begin position="139"/>
        <end position="150"/>
    </location>
</feature>
<gene>
    <name evidence="2" type="ORF">GCM10022244_30010</name>
</gene>
<name>A0ABP7MAV6_9ACTN</name>
<dbReference type="EMBL" id="BAABAJ010000008">
    <property type="protein sequence ID" value="GAA3918821.1"/>
    <property type="molecule type" value="Genomic_DNA"/>
</dbReference>
<protein>
    <submittedName>
        <fullName evidence="2">Uncharacterized protein</fullName>
    </submittedName>
</protein>
<organism evidence="2 3">
    <name type="scientific">Streptomyces gulbargensis</name>
    <dbReference type="NCBI Taxonomy" id="364901"/>
    <lineage>
        <taxon>Bacteria</taxon>
        <taxon>Bacillati</taxon>
        <taxon>Actinomycetota</taxon>
        <taxon>Actinomycetes</taxon>
        <taxon>Kitasatosporales</taxon>
        <taxon>Streptomycetaceae</taxon>
        <taxon>Streptomyces</taxon>
    </lineage>
</organism>
<feature type="region of interest" description="Disordered" evidence="1">
    <location>
        <begin position="23"/>
        <end position="150"/>
    </location>
</feature>